<dbReference type="EMBL" id="LT853697">
    <property type="protein sequence ID" value="SMQ51720.1"/>
    <property type="molecule type" value="Genomic_DNA"/>
</dbReference>
<keyword evidence="1" id="KW-0812">Transmembrane</keyword>
<reference evidence="2 3" key="1">
    <citation type="submission" date="2016-06" db="EMBL/GenBank/DDBJ databases">
        <authorList>
            <person name="Kjaerup R.B."/>
            <person name="Dalgaard T.S."/>
            <person name="Juul-Madsen H.R."/>
        </authorList>
    </citation>
    <scope>NUCLEOTIDE SEQUENCE [LARGE SCALE GENOMIC DNA]</scope>
</reference>
<evidence type="ECO:0000313" key="2">
    <source>
        <dbReference type="EMBL" id="SMQ51720.1"/>
    </source>
</evidence>
<organism evidence="2 3">
    <name type="scientific">Zymoseptoria tritici (strain ST99CH_3D7)</name>
    <dbReference type="NCBI Taxonomy" id="1276538"/>
    <lineage>
        <taxon>Eukaryota</taxon>
        <taxon>Fungi</taxon>
        <taxon>Dikarya</taxon>
        <taxon>Ascomycota</taxon>
        <taxon>Pezizomycotina</taxon>
        <taxon>Dothideomycetes</taxon>
        <taxon>Dothideomycetidae</taxon>
        <taxon>Mycosphaerellales</taxon>
        <taxon>Mycosphaerellaceae</taxon>
        <taxon>Zymoseptoria</taxon>
    </lineage>
</organism>
<accession>A0A1X7RWT8</accession>
<name>A0A1X7RWT8_ZYMT9</name>
<evidence type="ECO:0000313" key="3">
    <source>
        <dbReference type="Proteomes" id="UP000215127"/>
    </source>
</evidence>
<evidence type="ECO:0000256" key="1">
    <source>
        <dbReference type="SAM" id="Phobius"/>
    </source>
</evidence>
<keyword evidence="3" id="KW-1185">Reference proteome</keyword>
<keyword evidence="1" id="KW-0472">Membrane</keyword>
<gene>
    <name evidence="2" type="ORF">ZT3D7_G6873</name>
</gene>
<protein>
    <submittedName>
        <fullName evidence="2">Uncharacterized protein</fullName>
    </submittedName>
</protein>
<feature type="transmembrane region" description="Helical" evidence="1">
    <location>
        <begin position="6"/>
        <end position="24"/>
    </location>
</feature>
<proteinExistence type="predicted"/>
<dbReference type="AlphaFoldDB" id="A0A1X7RWT8"/>
<keyword evidence="1" id="KW-1133">Transmembrane helix</keyword>
<dbReference type="Proteomes" id="UP000215127">
    <property type="component" value="Chromosome 6"/>
</dbReference>
<sequence length="78" mass="8760">MQLSNIFALAFGLLTIILTVTMIFQKSNRLQAYILRHFTSQRPLLPTTNGPVAGTLPGDLELGHDLFEFVFTARRRGL</sequence>